<comment type="similarity">
    <text evidence="2 5">Belongs to the trans-sulfuration enzymes family.</text>
</comment>
<evidence type="ECO:0000313" key="6">
    <source>
        <dbReference type="EMBL" id="MBD2185289.1"/>
    </source>
</evidence>
<keyword evidence="3 4" id="KW-0663">Pyridoxal phosphate</keyword>
<feature type="modified residue" description="N6-(pyridoxal phosphate)lysine" evidence="4">
    <location>
        <position position="196"/>
    </location>
</feature>
<dbReference type="Pfam" id="PF01053">
    <property type="entry name" value="Cys_Met_Meta_PP"/>
    <property type="match status" value="1"/>
</dbReference>
<evidence type="ECO:0000313" key="7">
    <source>
        <dbReference type="Proteomes" id="UP000641646"/>
    </source>
</evidence>
<dbReference type="FunFam" id="3.90.1150.10:FF:000008">
    <property type="entry name" value="Cystathionine gamma-synthase"/>
    <property type="match status" value="1"/>
</dbReference>
<dbReference type="InterPro" id="IPR015422">
    <property type="entry name" value="PyrdxlP-dep_Trfase_small"/>
</dbReference>
<dbReference type="InterPro" id="IPR000277">
    <property type="entry name" value="Cys/Met-Metab_PyrdxlP-dep_enz"/>
</dbReference>
<dbReference type="InterPro" id="IPR054542">
    <property type="entry name" value="Cys_met_metab_PP"/>
</dbReference>
<dbReference type="InterPro" id="IPR015421">
    <property type="entry name" value="PyrdxlP-dep_Trfase_major"/>
</dbReference>
<evidence type="ECO:0000256" key="2">
    <source>
        <dbReference type="ARBA" id="ARBA00009077"/>
    </source>
</evidence>
<keyword evidence="7" id="KW-1185">Reference proteome</keyword>
<dbReference type="Gene3D" id="3.40.640.10">
    <property type="entry name" value="Type I PLP-dependent aspartate aminotransferase-like (Major domain)"/>
    <property type="match status" value="1"/>
</dbReference>
<gene>
    <name evidence="6" type="ORF">H6G03_30150</name>
</gene>
<dbReference type="NCBIfam" id="NF005871">
    <property type="entry name" value="PRK07811.1"/>
    <property type="match status" value="1"/>
</dbReference>
<evidence type="ECO:0000256" key="4">
    <source>
        <dbReference type="PIRSR" id="PIRSR001434-2"/>
    </source>
</evidence>
<dbReference type="InterPro" id="IPR015424">
    <property type="entry name" value="PyrdxlP-dep_Trfase"/>
</dbReference>
<dbReference type="AlphaFoldDB" id="A0A926ZK26"/>
<dbReference type="Gene3D" id="3.90.1150.10">
    <property type="entry name" value="Aspartate Aminotransferase, domain 1"/>
    <property type="match status" value="1"/>
</dbReference>
<dbReference type="PIRSF" id="PIRSF001434">
    <property type="entry name" value="CGS"/>
    <property type="match status" value="1"/>
</dbReference>
<name>A0A926ZK26_9CYAN</name>
<dbReference type="GO" id="GO:0030170">
    <property type="term" value="F:pyridoxal phosphate binding"/>
    <property type="evidence" value="ECO:0007669"/>
    <property type="project" value="InterPro"/>
</dbReference>
<dbReference type="PANTHER" id="PTHR11808">
    <property type="entry name" value="TRANS-SULFURATION ENZYME FAMILY MEMBER"/>
    <property type="match status" value="1"/>
</dbReference>
<dbReference type="PROSITE" id="PS00868">
    <property type="entry name" value="CYS_MET_METAB_PP"/>
    <property type="match status" value="1"/>
</dbReference>
<dbReference type="SUPFAM" id="SSF53383">
    <property type="entry name" value="PLP-dependent transferases"/>
    <property type="match status" value="1"/>
</dbReference>
<dbReference type="PANTHER" id="PTHR11808:SF15">
    <property type="entry name" value="CYSTATHIONINE GAMMA-LYASE"/>
    <property type="match status" value="1"/>
</dbReference>
<dbReference type="GO" id="GO:0004123">
    <property type="term" value="F:cystathionine gamma-lyase activity"/>
    <property type="evidence" value="ECO:0007669"/>
    <property type="project" value="TreeGrafter"/>
</dbReference>
<comment type="caution">
    <text evidence="6">The sequence shown here is derived from an EMBL/GenBank/DDBJ whole genome shotgun (WGS) entry which is preliminary data.</text>
</comment>
<sequence>MMEFETRAIHEGQAPDSVTGSVIVPIYMTSTYEQEAIGQHKGYEYSRTGNPTRTALEKALAAIESGKYGLAFASGVAATTTVLSLLKSGDNIIAGDDIYGGTYRLLERVVKNWGIETTYASVDDLTSFEKAIQPNTKLIWIETPTNPLLKIVDIKILSEIARRHNLILVVDNTFASPYFQRPLELGADIVVHSTTKYLGGHSDIIGGGVVTSNEELYQQLKFYQNAIGAVPSPLDSYLVLRGIKTLAVRMREHEKNALFLAQFLENHPKVDRIYYPGLPSHAQYHLAKQQMYGFGGMISLELKGGFAAVEEFVARLKLFFLAESLGGVESLVCYPAKMTHGSIPEEERLRRGIKNNLIRLSVGIENQKDLQEDLENALG</sequence>
<evidence type="ECO:0000256" key="1">
    <source>
        <dbReference type="ARBA" id="ARBA00001933"/>
    </source>
</evidence>
<dbReference type="GO" id="GO:0005737">
    <property type="term" value="C:cytoplasm"/>
    <property type="evidence" value="ECO:0007669"/>
    <property type="project" value="TreeGrafter"/>
</dbReference>
<dbReference type="EMBL" id="JACJPW010000115">
    <property type="protein sequence ID" value="MBD2185289.1"/>
    <property type="molecule type" value="Genomic_DNA"/>
</dbReference>
<dbReference type="FunFam" id="3.40.640.10:FF:000009">
    <property type="entry name" value="Cystathionine gamma-synthase homolog"/>
    <property type="match status" value="1"/>
</dbReference>
<proteinExistence type="inferred from homology"/>
<protein>
    <submittedName>
        <fullName evidence="6">Cystathionine gamma-synthase</fullName>
        <ecNumber evidence="6">2.5.1.48</ecNumber>
    </submittedName>
</protein>
<dbReference type="GO" id="GO:0019346">
    <property type="term" value="P:transsulfuration"/>
    <property type="evidence" value="ECO:0007669"/>
    <property type="project" value="InterPro"/>
</dbReference>
<dbReference type="EC" id="2.5.1.48" evidence="6"/>
<comment type="cofactor">
    <cofactor evidence="1 5">
        <name>pyridoxal 5'-phosphate</name>
        <dbReference type="ChEBI" id="CHEBI:597326"/>
    </cofactor>
</comment>
<dbReference type="GO" id="GO:0003962">
    <property type="term" value="F:cystathionine gamma-synthase activity"/>
    <property type="evidence" value="ECO:0007669"/>
    <property type="project" value="UniProtKB-EC"/>
</dbReference>
<dbReference type="GO" id="GO:0019343">
    <property type="term" value="P:cysteine biosynthetic process via cystathionine"/>
    <property type="evidence" value="ECO:0007669"/>
    <property type="project" value="TreeGrafter"/>
</dbReference>
<dbReference type="CDD" id="cd00614">
    <property type="entry name" value="CGS_like"/>
    <property type="match status" value="1"/>
</dbReference>
<evidence type="ECO:0000256" key="3">
    <source>
        <dbReference type="ARBA" id="ARBA00022898"/>
    </source>
</evidence>
<evidence type="ECO:0000256" key="5">
    <source>
        <dbReference type="RuleBase" id="RU362118"/>
    </source>
</evidence>
<reference evidence="6" key="1">
    <citation type="journal article" date="2015" name="ISME J.">
        <title>Draft Genome Sequence of Streptomyces incarnatus NRRL8089, which Produces the Nucleoside Antibiotic Sinefungin.</title>
        <authorList>
            <person name="Oshima K."/>
            <person name="Hattori M."/>
            <person name="Shimizu H."/>
            <person name="Fukuda K."/>
            <person name="Nemoto M."/>
            <person name="Inagaki K."/>
            <person name="Tamura T."/>
        </authorList>
    </citation>
    <scope>NUCLEOTIDE SEQUENCE</scope>
    <source>
        <strain evidence="6">FACHB-1375</strain>
    </source>
</reference>
<accession>A0A926ZK26</accession>
<organism evidence="6 7">
    <name type="scientific">Aerosakkonema funiforme FACHB-1375</name>
    <dbReference type="NCBI Taxonomy" id="2949571"/>
    <lineage>
        <taxon>Bacteria</taxon>
        <taxon>Bacillati</taxon>
        <taxon>Cyanobacteriota</taxon>
        <taxon>Cyanophyceae</taxon>
        <taxon>Oscillatoriophycideae</taxon>
        <taxon>Aerosakkonematales</taxon>
        <taxon>Aerosakkonemataceae</taxon>
        <taxon>Aerosakkonema</taxon>
    </lineage>
</organism>
<dbReference type="Proteomes" id="UP000641646">
    <property type="component" value="Unassembled WGS sequence"/>
</dbReference>
<keyword evidence="6" id="KW-0808">Transferase</keyword>
<reference evidence="6" key="2">
    <citation type="submission" date="2020-08" db="EMBL/GenBank/DDBJ databases">
        <authorList>
            <person name="Chen M."/>
            <person name="Teng W."/>
            <person name="Zhao L."/>
            <person name="Hu C."/>
            <person name="Zhou Y."/>
            <person name="Han B."/>
            <person name="Song L."/>
            <person name="Shu W."/>
        </authorList>
    </citation>
    <scope>NUCLEOTIDE SEQUENCE</scope>
    <source>
        <strain evidence="6">FACHB-1375</strain>
    </source>
</reference>